<dbReference type="PROSITE" id="PS50053">
    <property type="entry name" value="UBIQUITIN_2"/>
    <property type="match status" value="1"/>
</dbReference>
<accession>A0AA89C3J3</accession>
<dbReference type="PROSITE" id="PS50030">
    <property type="entry name" value="UBA"/>
    <property type="match status" value="1"/>
</dbReference>
<dbReference type="GO" id="GO:0005829">
    <property type="term" value="C:cytosol"/>
    <property type="evidence" value="ECO:0007669"/>
    <property type="project" value="TreeGrafter"/>
</dbReference>
<dbReference type="InterPro" id="IPR009060">
    <property type="entry name" value="UBA-like_sf"/>
</dbReference>
<name>A0AA89C3J3_PINIB</name>
<dbReference type="AlphaFoldDB" id="A0AA89C3J3"/>
<dbReference type="InterPro" id="IPR029071">
    <property type="entry name" value="Ubiquitin-like_domsf"/>
</dbReference>
<dbReference type="SUPFAM" id="SSF54236">
    <property type="entry name" value="Ubiquitin-like"/>
    <property type="match status" value="1"/>
</dbReference>
<dbReference type="PANTHER" id="PTHR10677">
    <property type="entry name" value="UBIQUILIN"/>
    <property type="match status" value="1"/>
</dbReference>
<dbReference type="Pfam" id="PF00627">
    <property type="entry name" value="UBA"/>
    <property type="match status" value="1"/>
</dbReference>
<dbReference type="CDD" id="cd17039">
    <property type="entry name" value="Ubl_ubiquitin_like"/>
    <property type="match status" value="1"/>
</dbReference>
<dbReference type="InterPro" id="IPR000626">
    <property type="entry name" value="Ubiquitin-like_dom"/>
</dbReference>
<feature type="compositionally biased region" description="Polar residues" evidence="1">
    <location>
        <begin position="202"/>
        <end position="212"/>
    </location>
</feature>
<dbReference type="InterPro" id="IPR047878">
    <property type="entry name" value="UBL7_UBA"/>
</dbReference>
<evidence type="ECO:0000313" key="4">
    <source>
        <dbReference type="EMBL" id="KAK3097936.1"/>
    </source>
</evidence>
<dbReference type="GO" id="GO:0006511">
    <property type="term" value="P:ubiquitin-dependent protein catabolic process"/>
    <property type="evidence" value="ECO:0007669"/>
    <property type="project" value="TreeGrafter"/>
</dbReference>
<sequence>MVSCSLKVSKLIYCGQKLDDTNTLISYGLKDGCTVFALKKHIEESQAKPDSMSDMGIRQLVSTLQSALLNPAYRNTVERILNSSESLENIIAATPGLSDDPVAISMLQDQELLAILAHPGNIKQVIEKHPAFGQAAIMIASAVSEEGGSKDDRTSTGSYSLDQMSDEEDEGQINRPGPSGGRGAGGITPSQLAAALAAATGMSPQQSDNNQVPGGGVITPDFFQQAIRQAQTVSNNNATSVKKAIFSRVAKLGSFKEHMTQLQQLRDMGITDEALARRALQATGGDLQAALDILFGDGNF</sequence>
<dbReference type="InterPro" id="IPR015496">
    <property type="entry name" value="Ubiquilin"/>
</dbReference>
<dbReference type="Proteomes" id="UP001186944">
    <property type="component" value="Unassembled WGS sequence"/>
</dbReference>
<organism evidence="4 5">
    <name type="scientific">Pinctada imbricata</name>
    <name type="common">Atlantic pearl-oyster</name>
    <name type="synonym">Pinctada martensii</name>
    <dbReference type="NCBI Taxonomy" id="66713"/>
    <lineage>
        <taxon>Eukaryota</taxon>
        <taxon>Metazoa</taxon>
        <taxon>Spiralia</taxon>
        <taxon>Lophotrochozoa</taxon>
        <taxon>Mollusca</taxon>
        <taxon>Bivalvia</taxon>
        <taxon>Autobranchia</taxon>
        <taxon>Pteriomorphia</taxon>
        <taxon>Pterioida</taxon>
        <taxon>Pterioidea</taxon>
        <taxon>Pteriidae</taxon>
        <taxon>Pinctada</taxon>
    </lineage>
</organism>
<dbReference type="SUPFAM" id="SSF46934">
    <property type="entry name" value="UBA-like"/>
    <property type="match status" value="1"/>
</dbReference>
<feature type="domain" description="UBA" evidence="2">
    <location>
        <begin position="254"/>
        <end position="297"/>
    </location>
</feature>
<dbReference type="SMART" id="SM00165">
    <property type="entry name" value="UBA"/>
    <property type="match status" value="1"/>
</dbReference>
<protein>
    <recommendedName>
        <fullName evidence="6">Ubiquitin-like protein 7</fullName>
    </recommendedName>
</protein>
<dbReference type="PANTHER" id="PTHR10677:SF25">
    <property type="entry name" value="UBIQUITIN-LIKE PROTEIN 7"/>
    <property type="match status" value="1"/>
</dbReference>
<dbReference type="EMBL" id="VSWD01000007">
    <property type="protein sequence ID" value="KAK3097936.1"/>
    <property type="molecule type" value="Genomic_DNA"/>
</dbReference>
<feature type="region of interest" description="Disordered" evidence="1">
    <location>
        <begin position="144"/>
        <end position="217"/>
    </location>
</feature>
<dbReference type="GO" id="GO:0031593">
    <property type="term" value="F:polyubiquitin modification-dependent protein binding"/>
    <property type="evidence" value="ECO:0007669"/>
    <property type="project" value="TreeGrafter"/>
</dbReference>
<comment type="caution">
    <text evidence="4">The sequence shown here is derived from an EMBL/GenBank/DDBJ whole genome shotgun (WGS) entry which is preliminary data.</text>
</comment>
<gene>
    <name evidence="4" type="ORF">FSP39_014676</name>
</gene>
<proteinExistence type="predicted"/>
<keyword evidence="5" id="KW-1185">Reference proteome</keyword>
<dbReference type="InterPro" id="IPR015940">
    <property type="entry name" value="UBA"/>
</dbReference>
<evidence type="ECO:0000259" key="2">
    <source>
        <dbReference type="PROSITE" id="PS50030"/>
    </source>
</evidence>
<dbReference type="CDD" id="cd14326">
    <property type="entry name" value="UBA_UBL7"/>
    <property type="match status" value="1"/>
</dbReference>
<evidence type="ECO:0008006" key="6">
    <source>
        <dbReference type="Google" id="ProtNLM"/>
    </source>
</evidence>
<evidence type="ECO:0000259" key="3">
    <source>
        <dbReference type="PROSITE" id="PS50053"/>
    </source>
</evidence>
<feature type="domain" description="Ubiquitin-like" evidence="3">
    <location>
        <begin position="10"/>
        <end position="35"/>
    </location>
</feature>
<evidence type="ECO:0000256" key="1">
    <source>
        <dbReference type="SAM" id="MobiDB-lite"/>
    </source>
</evidence>
<dbReference type="Gene3D" id="1.10.8.10">
    <property type="entry name" value="DNA helicase RuvA subunit, C-terminal domain"/>
    <property type="match status" value="1"/>
</dbReference>
<evidence type="ECO:0000313" key="5">
    <source>
        <dbReference type="Proteomes" id="UP001186944"/>
    </source>
</evidence>
<reference evidence="4" key="1">
    <citation type="submission" date="2019-08" db="EMBL/GenBank/DDBJ databases">
        <title>The improved chromosome-level genome for the pearl oyster Pinctada fucata martensii using PacBio sequencing and Hi-C.</title>
        <authorList>
            <person name="Zheng Z."/>
        </authorList>
    </citation>
    <scope>NUCLEOTIDE SEQUENCE</scope>
    <source>
        <strain evidence="4">ZZ-2019</strain>
        <tissue evidence="4">Adductor muscle</tissue>
    </source>
</reference>